<reference evidence="1 2" key="1">
    <citation type="submission" date="2020-09" db="EMBL/GenBank/DDBJ databases">
        <title>Novel species of Mucilaginibacter isolated from a glacier on the Tibetan Plateau.</title>
        <authorList>
            <person name="Liu Q."/>
            <person name="Xin Y.-H."/>
        </authorList>
    </citation>
    <scope>NUCLEOTIDE SEQUENCE [LARGE SCALE GENOMIC DNA]</scope>
    <source>
        <strain evidence="1 2">CGMCC 1.13878</strain>
    </source>
</reference>
<dbReference type="InterPro" id="IPR021352">
    <property type="entry name" value="DUF2971"/>
</dbReference>
<dbReference type="RefSeq" id="WP_191174473.1">
    <property type="nucleotide sequence ID" value="NZ_JACWMW010000001.1"/>
</dbReference>
<organism evidence="1 2">
    <name type="scientific">Mucilaginibacter rigui</name>
    <dbReference type="NCBI Taxonomy" id="534635"/>
    <lineage>
        <taxon>Bacteria</taxon>
        <taxon>Pseudomonadati</taxon>
        <taxon>Bacteroidota</taxon>
        <taxon>Sphingobacteriia</taxon>
        <taxon>Sphingobacteriales</taxon>
        <taxon>Sphingobacteriaceae</taxon>
        <taxon>Mucilaginibacter</taxon>
    </lineage>
</organism>
<evidence type="ECO:0000313" key="1">
    <source>
        <dbReference type="EMBL" id="MBD1384611.1"/>
    </source>
</evidence>
<accession>A0ABR7X1Z4</accession>
<dbReference type="Pfam" id="PF11185">
    <property type="entry name" value="DUF2971"/>
    <property type="match status" value="1"/>
</dbReference>
<gene>
    <name evidence="1" type="ORF">IDJ75_04915</name>
</gene>
<comment type="caution">
    <text evidence="1">The sequence shown here is derived from an EMBL/GenBank/DDBJ whole genome shotgun (WGS) entry which is preliminary data.</text>
</comment>
<proteinExistence type="predicted"/>
<dbReference type="Proteomes" id="UP000618754">
    <property type="component" value="Unassembled WGS sequence"/>
</dbReference>
<dbReference type="EMBL" id="JACWMW010000001">
    <property type="protein sequence ID" value="MBD1384611.1"/>
    <property type="molecule type" value="Genomic_DNA"/>
</dbReference>
<keyword evidence="2" id="KW-1185">Reference proteome</keyword>
<sequence length="264" mass="30706">MIQNEDKDLDISNYAATFLPDGLPEKVYKFTTINDNTLKSLKDAYLWYSRPSSFNDPYDCYKHLLTFDPTEQDIIDFVTKNIWLTGAALQAEINYFLQHRELIPQAQMATIEDTLDAQGICCFTTNYRNTLMWSHYAKNHSGICMVFEPKNDITSFFISKVHYTSEFTPWNYYDRNRIGLMFLIATKSSDWAYECEYRGMSMNPGAVPFQRQALTEIIFGCKTKQEDIEAVMNTIESAGYPRMKYTQACMLTNSFLLDFKSLKQ</sequence>
<evidence type="ECO:0000313" key="2">
    <source>
        <dbReference type="Proteomes" id="UP000618754"/>
    </source>
</evidence>
<name>A0ABR7X1Z4_9SPHI</name>
<protein>
    <submittedName>
        <fullName evidence="1">DUF2971 domain-containing protein</fullName>
    </submittedName>
</protein>